<accession>A0A0G0U6X9</accession>
<name>A0A0G0U6X9_9BACT</name>
<dbReference type="AlphaFoldDB" id="A0A0G0U6X9"/>
<dbReference type="Proteomes" id="UP000034601">
    <property type="component" value="Unassembled WGS sequence"/>
</dbReference>
<proteinExistence type="predicted"/>
<evidence type="ECO:0000313" key="1">
    <source>
        <dbReference type="EMBL" id="KKR82966.1"/>
    </source>
</evidence>
<evidence type="ECO:0000313" key="2">
    <source>
        <dbReference type="Proteomes" id="UP000034601"/>
    </source>
</evidence>
<dbReference type="EMBL" id="LCAB01000008">
    <property type="protein sequence ID" value="KKR82966.1"/>
    <property type="molecule type" value="Genomic_DNA"/>
</dbReference>
<sequence length="127" mass="14136">MIKAIFGKIGGVLILSRRKQVLEDWSKKFNITSDYLVKVEAKQIDIRLVTNRVVYFLEHLGKGLLGIPDPIKRAAAWSTVFTEPPTYEDLVSRTARLRSHIKLISKAKNAKSLTVGSPGLEPGAFAM</sequence>
<organism evidence="1 2">
    <name type="scientific">Candidatus Daviesbacteria bacterium GW2011_GWA2_40_9</name>
    <dbReference type="NCBI Taxonomy" id="1618424"/>
    <lineage>
        <taxon>Bacteria</taxon>
        <taxon>Candidatus Daviesiibacteriota</taxon>
    </lineage>
</organism>
<reference evidence="1 2" key="1">
    <citation type="journal article" date="2015" name="Nature">
        <title>rRNA introns, odd ribosomes, and small enigmatic genomes across a large radiation of phyla.</title>
        <authorList>
            <person name="Brown C.T."/>
            <person name="Hug L.A."/>
            <person name="Thomas B.C."/>
            <person name="Sharon I."/>
            <person name="Castelle C.J."/>
            <person name="Singh A."/>
            <person name="Wilkins M.J."/>
            <person name="Williams K.H."/>
            <person name="Banfield J.F."/>
        </authorList>
    </citation>
    <scope>NUCLEOTIDE SEQUENCE [LARGE SCALE GENOMIC DNA]</scope>
</reference>
<comment type="caution">
    <text evidence="1">The sequence shown here is derived from an EMBL/GenBank/DDBJ whole genome shotgun (WGS) entry which is preliminary data.</text>
</comment>
<gene>
    <name evidence="1" type="ORF">UU29_C0008G0075</name>
</gene>
<protein>
    <submittedName>
        <fullName evidence="1">Uncharacterized protein</fullName>
    </submittedName>
</protein>